<keyword evidence="3" id="KW-1185">Reference proteome</keyword>
<sequence>RAGNPRSDCGRPGMAPKKSITKEEAERIYMLCWISYVPVSGDIRRIPPRRIVLYPDIFQTVWGWDRLLPHDIECEEFYFDYLRQYYERNRLDYVAAADGQSKPQDWPLKAPPEGVPKCIPNGKHPLAAAAKHCLKMEVRFMSVWKDRPIHNVKELSEKIQERVSRLIILGREFSEPAAASLVCIANEASLARELLRRGAKANDKEINLCNCIRHCALSLMFMSGPHSEASAAAMVGVAKEARKICEWMKSTKECCVFRSYSRIHELCLCDEIRVATFDVLKHILSNSTGGKEPFVLMDFAIKRNRRKHQNTMEGTSDESLLHEPRHEGKSVLGLGDNNGEFDARMIAPQMDLLREQTNGLANSRRESDNSAVERAHHLKPILGIREHLSEKENQVLAPEEQEQCYEGKNLELGDNNGKLDALMIDHETDLLREQKTKGLANSRRESDNSEVERAHHIKPVLGIREHLSEKDNQGEKGIVGKQSVEQVSSTQRKASYCTISTTQNHLNSISVGYKPNIVNQADMLTPDCGQRIPKHPALLDKRSLLACIARAVSASHNNQTKISSTLPNRLGKMLAPLHWRDYRKDYGKLDDFLAEHQEVYFSNNCNLVALCTMYDTCYGYTYHYCSSL</sequence>
<reference evidence="2" key="5">
    <citation type="journal article" date="2021" name="G3 (Bethesda)">
        <title>Aegilops tauschii genome assembly Aet v5.0 features greater sequence contiguity and improved annotation.</title>
        <authorList>
            <person name="Wang L."/>
            <person name="Zhu T."/>
            <person name="Rodriguez J.C."/>
            <person name="Deal K.R."/>
            <person name="Dubcovsky J."/>
            <person name="McGuire P.E."/>
            <person name="Lux T."/>
            <person name="Spannagl M."/>
            <person name="Mayer K.F.X."/>
            <person name="Baldrich P."/>
            <person name="Meyers B.C."/>
            <person name="Huo N."/>
            <person name="Gu Y.Q."/>
            <person name="Zhou H."/>
            <person name="Devos K.M."/>
            <person name="Bennetzen J.L."/>
            <person name="Unver T."/>
            <person name="Budak H."/>
            <person name="Gulick P.J."/>
            <person name="Galiba G."/>
            <person name="Kalapos B."/>
            <person name="Nelson D.R."/>
            <person name="Li P."/>
            <person name="You F.M."/>
            <person name="Luo M.C."/>
            <person name="Dvorak J."/>
        </authorList>
    </citation>
    <scope>NUCLEOTIDE SEQUENCE [LARGE SCALE GENOMIC DNA]</scope>
    <source>
        <strain evidence="2">cv. AL8/78</strain>
    </source>
</reference>
<name>A0A452YIS6_AEGTS</name>
<dbReference type="Pfam" id="PF24851">
    <property type="entry name" value="DUF7725"/>
    <property type="match status" value="1"/>
</dbReference>
<protein>
    <recommendedName>
        <fullName evidence="1">DUF7725 domain-containing protein</fullName>
    </recommendedName>
</protein>
<organism evidence="2 3">
    <name type="scientific">Aegilops tauschii subsp. strangulata</name>
    <name type="common">Goatgrass</name>
    <dbReference type="NCBI Taxonomy" id="200361"/>
    <lineage>
        <taxon>Eukaryota</taxon>
        <taxon>Viridiplantae</taxon>
        <taxon>Streptophyta</taxon>
        <taxon>Embryophyta</taxon>
        <taxon>Tracheophyta</taxon>
        <taxon>Spermatophyta</taxon>
        <taxon>Magnoliopsida</taxon>
        <taxon>Liliopsida</taxon>
        <taxon>Poales</taxon>
        <taxon>Poaceae</taxon>
        <taxon>BOP clade</taxon>
        <taxon>Pooideae</taxon>
        <taxon>Triticodae</taxon>
        <taxon>Triticeae</taxon>
        <taxon>Triticinae</taxon>
        <taxon>Aegilops</taxon>
    </lineage>
</organism>
<dbReference type="Proteomes" id="UP000015105">
    <property type="component" value="Chromosome 1D"/>
</dbReference>
<proteinExistence type="predicted"/>
<dbReference type="STRING" id="200361.A0A452YIS6"/>
<evidence type="ECO:0000313" key="2">
    <source>
        <dbReference type="EnsemblPlants" id="AET1Gv20425500.27"/>
    </source>
</evidence>
<dbReference type="EnsemblPlants" id="AET1Gv20425500.27">
    <property type="protein sequence ID" value="AET1Gv20425500.27"/>
    <property type="gene ID" value="AET1Gv20425500"/>
</dbReference>
<evidence type="ECO:0000259" key="1">
    <source>
        <dbReference type="Pfam" id="PF24851"/>
    </source>
</evidence>
<dbReference type="PANTHER" id="PTHR35766:SF1">
    <property type="entry name" value="OS08G0543600 PROTEIN"/>
    <property type="match status" value="1"/>
</dbReference>
<dbReference type="PANTHER" id="PTHR35766">
    <property type="entry name" value="OS08G0543600 PROTEIN"/>
    <property type="match status" value="1"/>
</dbReference>
<accession>A0A452YIS6</accession>
<dbReference type="InterPro" id="IPR056142">
    <property type="entry name" value="DUF7725"/>
</dbReference>
<feature type="domain" description="DUF7725" evidence="1">
    <location>
        <begin position="538"/>
        <end position="610"/>
    </location>
</feature>
<evidence type="ECO:0000313" key="3">
    <source>
        <dbReference type="Proteomes" id="UP000015105"/>
    </source>
</evidence>
<reference evidence="2" key="4">
    <citation type="submission" date="2019-03" db="UniProtKB">
        <authorList>
            <consortium name="EnsemblPlants"/>
        </authorList>
    </citation>
    <scope>IDENTIFICATION</scope>
</reference>
<reference evidence="3" key="2">
    <citation type="journal article" date="2017" name="Nat. Plants">
        <title>The Aegilops tauschii genome reveals multiple impacts of transposons.</title>
        <authorList>
            <person name="Zhao G."/>
            <person name="Zou C."/>
            <person name="Li K."/>
            <person name="Wang K."/>
            <person name="Li T."/>
            <person name="Gao L."/>
            <person name="Zhang X."/>
            <person name="Wang H."/>
            <person name="Yang Z."/>
            <person name="Liu X."/>
            <person name="Jiang W."/>
            <person name="Mao L."/>
            <person name="Kong X."/>
            <person name="Jiao Y."/>
            <person name="Jia J."/>
        </authorList>
    </citation>
    <scope>NUCLEOTIDE SEQUENCE [LARGE SCALE GENOMIC DNA]</scope>
    <source>
        <strain evidence="3">cv. AL8/78</strain>
    </source>
</reference>
<dbReference type="AlphaFoldDB" id="A0A452YIS6"/>
<reference evidence="3" key="1">
    <citation type="journal article" date="2014" name="Science">
        <title>Ancient hybridizations among the ancestral genomes of bread wheat.</title>
        <authorList>
            <consortium name="International Wheat Genome Sequencing Consortium,"/>
            <person name="Marcussen T."/>
            <person name="Sandve S.R."/>
            <person name="Heier L."/>
            <person name="Spannagl M."/>
            <person name="Pfeifer M."/>
            <person name="Jakobsen K.S."/>
            <person name="Wulff B.B."/>
            <person name="Steuernagel B."/>
            <person name="Mayer K.F."/>
            <person name="Olsen O.A."/>
        </authorList>
    </citation>
    <scope>NUCLEOTIDE SEQUENCE [LARGE SCALE GENOMIC DNA]</scope>
    <source>
        <strain evidence="3">cv. AL8/78</strain>
    </source>
</reference>
<dbReference type="Gramene" id="AET1Gv20425500.27">
    <property type="protein sequence ID" value="AET1Gv20425500.27"/>
    <property type="gene ID" value="AET1Gv20425500"/>
</dbReference>
<reference evidence="2" key="3">
    <citation type="journal article" date="2017" name="Nature">
        <title>Genome sequence of the progenitor of the wheat D genome Aegilops tauschii.</title>
        <authorList>
            <person name="Luo M.C."/>
            <person name="Gu Y.Q."/>
            <person name="Puiu D."/>
            <person name="Wang H."/>
            <person name="Twardziok S.O."/>
            <person name="Deal K.R."/>
            <person name="Huo N."/>
            <person name="Zhu T."/>
            <person name="Wang L."/>
            <person name="Wang Y."/>
            <person name="McGuire P.E."/>
            <person name="Liu S."/>
            <person name="Long H."/>
            <person name="Ramasamy R.K."/>
            <person name="Rodriguez J.C."/>
            <person name="Van S.L."/>
            <person name="Yuan L."/>
            <person name="Wang Z."/>
            <person name="Xia Z."/>
            <person name="Xiao L."/>
            <person name="Anderson O.D."/>
            <person name="Ouyang S."/>
            <person name="Liang Y."/>
            <person name="Zimin A.V."/>
            <person name="Pertea G."/>
            <person name="Qi P."/>
            <person name="Bennetzen J.L."/>
            <person name="Dai X."/>
            <person name="Dawson M.W."/>
            <person name="Muller H.G."/>
            <person name="Kugler K."/>
            <person name="Rivarola-Duarte L."/>
            <person name="Spannagl M."/>
            <person name="Mayer K.F.X."/>
            <person name="Lu F.H."/>
            <person name="Bevan M.W."/>
            <person name="Leroy P."/>
            <person name="Li P."/>
            <person name="You F.M."/>
            <person name="Sun Q."/>
            <person name="Liu Z."/>
            <person name="Lyons E."/>
            <person name="Wicker T."/>
            <person name="Salzberg S.L."/>
            <person name="Devos K.M."/>
            <person name="Dvorak J."/>
        </authorList>
    </citation>
    <scope>NUCLEOTIDE SEQUENCE [LARGE SCALE GENOMIC DNA]</scope>
    <source>
        <strain evidence="2">cv. AL8/78</strain>
    </source>
</reference>